<protein>
    <submittedName>
        <fullName evidence="1">Uncharacterized protein</fullName>
    </submittedName>
</protein>
<organism evidence="1 2">
    <name type="scientific">Kibdelosporangium banguiense</name>
    <dbReference type="NCBI Taxonomy" id="1365924"/>
    <lineage>
        <taxon>Bacteria</taxon>
        <taxon>Bacillati</taxon>
        <taxon>Actinomycetota</taxon>
        <taxon>Actinomycetes</taxon>
        <taxon>Pseudonocardiales</taxon>
        <taxon>Pseudonocardiaceae</taxon>
        <taxon>Kibdelosporangium</taxon>
    </lineage>
</organism>
<dbReference type="EMBL" id="JAGINW010000001">
    <property type="protein sequence ID" value="MBP2321489.1"/>
    <property type="molecule type" value="Genomic_DNA"/>
</dbReference>
<dbReference type="RefSeq" id="WP_209636388.1">
    <property type="nucleotide sequence ID" value="NZ_JAGINW010000001.1"/>
</dbReference>
<comment type="caution">
    <text evidence="1">The sequence shown here is derived from an EMBL/GenBank/DDBJ whole genome shotgun (WGS) entry which is preliminary data.</text>
</comment>
<gene>
    <name evidence="1" type="ORF">JOF56_001874</name>
</gene>
<evidence type="ECO:0000313" key="1">
    <source>
        <dbReference type="EMBL" id="MBP2321489.1"/>
    </source>
</evidence>
<reference evidence="1 2" key="1">
    <citation type="submission" date="2021-03" db="EMBL/GenBank/DDBJ databases">
        <title>Sequencing the genomes of 1000 actinobacteria strains.</title>
        <authorList>
            <person name="Klenk H.-P."/>
        </authorList>
    </citation>
    <scope>NUCLEOTIDE SEQUENCE [LARGE SCALE GENOMIC DNA]</scope>
    <source>
        <strain evidence="1 2">DSM 46670</strain>
    </source>
</reference>
<dbReference type="Proteomes" id="UP001519332">
    <property type="component" value="Unassembled WGS sequence"/>
</dbReference>
<sequence>MTSEFEPGHYPDGLDEKTINVLLAEVQAELRTAARPTSALLDGSAAERRRRRIENRAMSAVVRTLPVRRPAASSDGQEAA</sequence>
<evidence type="ECO:0000313" key="2">
    <source>
        <dbReference type="Proteomes" id="UP001519332"/>
    </source>
</evidence>
<proteinExistence type="predicted"/>
<name>A0ABS4TBY4_9PSEU</name>
<accession>A0ABS4TBY4</accession>
<keyword evidence="2" id="KW-1185">Reference proteome</keyword>